<reference evidence="2 3" key="1">
    <citation type="submission" date="2019-07" db="EMBL/GenBank/DDBJ databases">
        <title>The Draft Genome Sequence of Rhizobium tropici SARCC-755 Associated with Superior Nodulation on Pigeonpea (Cajanus cajan (L.) Millsp.).</title>
        <authorList>
            <person name="Bopape F.L."/>
            <person name="Hassen A.I."/>
            <person name="Swanevelder Z.H."/>
            <person name="Gwata E.T."/>
        </authorList>
    </citation>
    <scope>NUCLEOTIDE SEQUENCE [LARGE SCALE GENOMIC DNA]</scope>
    <source>
        <strain evidence="2 3">SARCC-755</strain>
    </source>
</reference>
<dbReference type="NCBIfam" id="NF010409">
    <property type="entry name" value="PRK13835.1"/>
    <property type="match status" value="1"/>
</dbReference>
<evidence type="ECO:0000313" key="2">
    <source>
        <dbReference type="EMBL" id="KAA1183905.1"/>
    </source>
</evidence>
<dbReference type="Proteomes" id="UP000323608">
    <property type="component" value="Unassembled WGS sequence"/>
</dbReference>
<dbReference type="AlphaFoldDB" id="A0A5B0WC33"/>
<evidence type="ECO:0000256" key="1">
    <source>
        <dbReference type="SAM" id="SignalP"/>
    </source>
</evidence>
<sequence>MRTLFPLVIAALLLGCQTPDDASTSSPAPVSMTGPAVSAIAGDMASRLSEQIGPANSVTIKMNNDKSDFATALEAALKGWGYAVITDGKVGKDVKLVELTYSVDGVDGQVLARLSTSSIALTRVYTASTTGAVPASPLSIMQPTDGRI</sequence>
<feature type="chain" id="PRO_5022715732" evidence="1">
    <location>
        <begin position="23"/>
        <end position="148"/>
    </location>
</feature>
<proteinExistence type="predicted"/>
<name>A0A5B0WC33_RHITR</name>
<dbReference type="EMBL" id="VNIP01000004">
    <property type="protein sequence ID" value="KAA1183905.1"/>
    <property type="molecule type" value="Genomic_DNA"/>
</dbReference>
<dbReference type="OrthoDB" id="8254779at2"/>
<evidence type="ECO:0000313" key="3">
    <source>
        <dbReference type="Proteomes" id="UP000323608"/>
    </source>
</evidence>
<feature type="signal peptide" evidence="1">
    <location>
        <begin position="1"/>
        <end position="22"/>
    </location>
</feature>
<dbReference type="RefSeq" id="WP_149634031.1">
    <property type="nucleotide sequence ID" value="NZ_VNIP01000004.1"/>
</dbReference>
<accession>A0A5B0WC33</accession>
<keyword evidence="1" id="KW-0732">Signal</keyword>
<gene>
    <name evidence="2" type="ORF">FP026_07760</name>
</gene>
<comment type="caution">
    <text evidence="2">The sequence shown here is derived from an EMBL/GenBank/DDBJ whole genome shotgun (WGS) entry which is preliminary data.</text>
</comment>
<organism evidence="2 3">
    <name type="scientific">Rhizobium tropici</name>
    <dbReference type="NCBI Taxonomy" id="398"/>
    <lineage>
        <taxon>Bacteria</taxon>
        <taxon>Pseudomonadati</taxon>
        <taxon>Pseudomonadota</taxon>
        <taxon>Alphaproteobacteria</taxon>
        <taxon>Hyphomicrobiales</taxon>
        <taxon>Rhizobiaceae</taxon>
        <taxon>Rhizobium/Agrobacterium group</taxon>
        <taxon>Rhizobium</taxon>
    </lineage>
</organism>
<protein>
    <submittedName>
        <fullName evidence="2">Conjugal transfer protein TrbH</fullName>
    </submittedName>
</protein>
<dbReference type="PROSITE" id="PS51257">
    <property type="entry name" value="PROKAR_LIPOPROTEIN"/>
    <property type="match status" value="1"/>
</dbReference>